<dbReference type="PANTHER" id="PTHR33710:SF71">
    <property type="entry name" value="ENDONUCLEASE_EXONUCLEASE_PHOSPHATASE DOMAIN-CONTAINING PROTEIN"/>
    <property type="match status" value="1"/>
</dbReference>
<comment type="caution">
    <text evidence="1">The sequence shown here is derived from an EMBL/GenBank/DDBJ whole genome shotgun (WGS) entry which is preliminary data.</text>
</comment>
<evidence type="ECO:0008006" key="3">
    <source>
        <dbReference type="Google" id="ProtNLM"/>
    </source>
</evidence>
<evidence type="ECO:0000313" key="2">
    <source>
        <dbReference type="Proteomes" id="UP001289374"/>
    </source>
</evidence>
<proteinExistence type="predicted"/>
<dbReference type="PANTHER" id="PTHR33710">
    <property type="entry name" value="BNAC02G09200D PROTEIN"/>
    <property type="match status" value="1"/>
</dbReference>
<dbReference type="InterPro" id="IPR036691">
    <property type="entry name" value="Endo/exonu/phosph_ase_sf"/>
</dbReference>
<dbReference type="EMBL" id="JACGWL010000124">
    <property type="protein sequence ID" value="KAK4384452.1"/>
    <property type="molecule type" value="Genomic_DNA"/>
</dbReference>
<name>A0AAE1TBD7_9LAMI</name>
<keyword evidence="2" id="KW-1185">Reference proteome</keyword>
<gene>
    <name evidence="1" type="ORF">Sango_3059200</name>
</gene>
<accession>A0AAE1TBD7</accession>
<dbReference type="AlphaFoldDB" id="A0AAE1TBD7"/>
<dbReference type="Proteomes" id="UP001289374">
    <property type="component" value="Unassembled WGS sequence"/>
</dbReference>
<reference evidence="1" key="1">
    <citation type="submission" date="2020-06" db="EMBL/GenBank/DDBJ databases">
        <authorList>
            <person name="Li T."/>
            <person name="Hu X."/>
            <person name="Zhang T."/>
            <person name="Song X."/>
            <person name="Zhang H."/>
            <person name="Dai N."/>
            <person name="Sheng W."/>
            <person name="Hou X."/>
            <person name="Wei L."/>
        </authorList>
    </citation>
    <scope>NUCLEOTIDE SEQUENCE</scope>
    <source>
        <strain evidence="1">K16</strain>
        <tissue evidence="1">Leaf</tissue>
    </source>
</reference>
<reference evidence="1" key="2">
    <citation type="journal article" date="2024" name="Plant">
        <title>Genomic evolution and insights into agronomic trait innovations of Sesamum species.</title>
        <authorList>
            <person name="Miao H."/>
            <person name="Wang L."/>
            <person name="Qu L."/>
            <person name="Liu H."/>
            <person name="Sun Y."/>
            <person name="Le M."/>
            <person name="Wang Q."/>
            <person name="Wei S."/>
            <person name="Zheng Y."/>
            <person name="Lin W."/>
            <person name="Duan Y."/>
            <person name="Cao H."/>
            <person name="Xiong S."/>
            <person name="Wang X."/>
            <person name="Wei L."/>
            <person name="Li C."/>
            <person name="Ma Q."/>
            <person name="Ju M."/>
            <person name="Zhao R."/>
            <person name="Li G."/>
            <person name="Mu C."/>
            <person name="Tian Q."/>
            <person name="Mei H."/>
            <person name="Zhang T."/>
            <person name="Gao T."/>
            <person name="Zhang H."/>
        </authorList>
    </citation>
    <scope>NUCLEOTIDE SEQUENCE</scope>
    <source>
        <strain evidence="1">K16</strain>
    </source>
</reference>
<sequence>MSLLRLHRRLGRRNRLLRLGFQTLQAVDRVPSPPWAQVVPPVQLVGPPTPPFMPQQPPAALPASTAAPAKFLPEILIGNVPLHPHSAFKIEYDKITAAFHDSSRKTPNYIPPSVQNGEVLVLPTIDMIRAGSHRWNTTAVGYFLADCFAEVGAGYGVTKTETYRSPGLDQTSTLAGGIMDDRWSEHGGEWNWPTALPDAITRACTRLDFARVCVMLNVSSKLPKHIIIMMPNKLGGESACKVDVEYEWLPPKCTGCTSLRHSSKECPLSKPTKPAVSIYVRKTVVHTPAAPKLKTREQTSAASAHEVVHPVNVVDTISEETSDLSRDKAPPMFPMLNRAIWNVRAWTEGTTKLQSEILLVNSCYILSLYWKLELCNQMSHVSNQAYYLDGDDLLIMRDLGLIELAGTVGNVLWLVGGDFNAVLDMSEVSGASGDIRVAMNEFNDCILQTGLLSLPMQGECFTWHNCSLDGRSLWKRLDRLFVDDVWMDRWPNMIYTCLTPCTSDHSPCSLCLAAPCRWFPMYSVTRKLKALKPVFRQQRRNKGDLAMNVKLAAGSWRSPRTFSSLIGIILLLLHLEHCCRLVFLKATKLEHVMLPQRAKLQWLKGGDQCSKVFFHRVATRRANKRVFQIADDDGNEQTDPTFISSVFVDFFQGLLGGARTVRALDLQYLRPWARHILTEEEALAIIHPVTIDEVKTTFFDIEEDKAPWPNGFSSGFFKAAWPIVGEEV</sequence>
<dbReference type="SUPFAM" id="SSF56219">
    <property type="entry name" value="DNase I-like"/>
    <property type="match status" value="1"/>
</dbReference>
<protein>
    <recommendedName>
        <fullName evidence="3">Reverse transcriptase</fullName>
    </recommendedName>
</protein>
<dbReference type="Gene3D" id="3.60.10.10">
    <property type="entry name" value="Endonuclease/exonuclease/phosphatase"/>
    <property type="match status" value="1"/>
</dbReference>
<organism evidence="1 2">
    <name type="scientific">Sesamum angolense</name>
    <dbReference type="NCBI Taxonomy" id="2727404"/>
    <lineage>
        <taxon>Eukaryota</taxon>
        <taxon>Viridiplantae</taxon>
        <taxon>Streptophyta</taxon>
        <taxon>Embryophyta</taxon>
        <taxon>Tracheophyta</taxon>
        <taxon>Spermatophyta</taxon>
        <taxon>Magnoliopsida</taxon>
        <taxon>eudicotyledons</taxon>
        <taxon>Gunneridae</taxon>
        <taxon>Pentapetalae</taxon>
        <taxon>asterids</taxon>
        <taxon>lamiids</taxon>
        <taxon>Lamiales</taxon>
        <taxon>Pedaliaceae</taxon>
        <taxon>Sesamum</taxon>
    </lineage>
</organism>
<evidence type="ECO:0000313" key="1">
    <source>
        <dbReference type="EMBL" id="KAK4384452.1"/>
    </source>
</evidence>